<keyword evidence="7" id="KW-1185">Reference proteome</keyword>
<dbReference type="PANTHER" id="PTHR30146:SF109">
    <property type="entry name" value="HTH-TYPE TRANSCRIPTIONAL REGULATOR GALS"/>
    <property type="match status" value="1"/>
</dbReference>
<protein>
    <submittedName>
        <fullName evidence="6">LacI family DNA-binding transcriptional regulator</fullName>
    </submittedName>
</protein>
<comment type="caution">
    <text evidence="6">The sequence shown here is derived from an EMBL/GenBank/DDBJ whole genome shotgun (WGS) entry which is preliminary data.</text>
</comment>
<feature type="region of interest" description="Disordered" evidence="4">
    <location>
        <begin position="330"/>
        <end position="381"/>
    </location>
</feature>
<dbReference type="InterPro" id="IPR010982">
    <property type="entry name" value="Lambda_DNA-bd_dom_sf"/>
</dbReference>
<gene>
    <name evidence="6" type="ORF">ACFO4E_23895</name>
</gene>
<dbReference type="PANTHER" id="PTHR30146">
    <property type="entry name" value="LACI-RELATED TRANSCRIPTIONAL REPRESSOR"/>
    <property type="match status" value="1"/>
</dbReference>
<dbReference type="Pfam" id="PF13377">
    <property type="entry name" value="Peripla_BP_3"/>
    <property type="match status" value="1"/>
</dbReference>
<organism evidence="6 7">
    <name type="scientific">Nocardiopsis mangrovi</name>
    <dbReference type="NCBI Taxonomy" id="1179818"/>
    <lineage>
        <taxon>Bacteria</taxon>
        <taxon>Bacillati</taxon>
        <taxon>Actinomycetota</taxon>
        <taxon>Actinomycetes</taxon>
        <taxon>Streptosporangiales</taxon>
        <taxon>Nocardiopsidaceae</taxon>
        <taxon>Nocardiopsis</taxon>
    </lineage>
</organism>
<dbReference type="RefSeq" id="WP_378578472.1">
    <property type="nucleotide sequence ID" value="NZ_JBHSFQ010000030.1"/>
</dbReference>
<evidence type="ECO:0000313" key="6">
    <source>
        <dbReference type="EMBL" id="MFC4564913.1"/>
    </source>
</evidence>
<reference evidence="7" key="1">
    <citation type="journal article" date="2019" name="Int. J. Syst. Evol. Microbiol.">
        <title>The Global Catalogue of Microorganisms (GCM) 10K type strain sequencing project: providing services to taxonomists for standard genome sequencing and annotation.</title>
        <authorList>
            <consortium name="The Broad Institute Genomics Platform"/>
            <consortium name="The Broad Institute Genome Sequencing Center for Infectious Disease"/>
            <person name="Wu L."/>
            <person name="Ma J."/>
        </authorList>
    </citation>
    <scope>NUCLEOTIDE SEQUENCE [LARGE SCALE GENOMIC DNA]</scope>
    <source>
        <strain evidence="7">XZYJ18</strain>
    </source>
</reference>
<dbReference type="CDD" id="cd01392">
    <property type="entry name" value="HTH_LacI"/>
    <property type="match status" value="1"/>
</dbReference>
<keyword evidence="2 6" id="KW-0238">DNA-binding</keyword>
<dbReference type="SUPFAM" id="SSF53822">
    <property type="entry name" value="Periplasmic binding protein-like I"/>
    <property type="match status" value="1"/>
</dbReference>
<dbReference type="GO" id="GO:0003677">
    <property type="term" value="F:DNA binding"/>
    <property type="evidence" value="ECO:0007669"/>
    <property type="project" value="UniProtKB-KW"/>
</dbReference>
<dbReference type="Proteomes" id="UP001595923">
    <property type="component" value="Unassembled WGS sequence"/>
</dbReference>
<dbReference type="InterPro" id="IPR028082">
    <property type="entry name" value="Peripla_BP_I"/>
</dbReference>
<dbReference type="Pfam" id="PF00356">
    <property type="entry name" value="LacI"/>
    <property type="match status" value="1"/>
</dbReference>
<dbReference type="InterPro" id="IPR046335">
    <property type="entry name" value="LacI/GalR-like_sensor"/>
</dbReference>
<dbReference type="SMART" id="SM00354">
    <property type="entry name" value="HTH_LACI"/>
    <property type="match status" value="1"/>
</dbReference>
<feature type="compositionally biased region" description="Basic and acidic residues" evidence="4">
    <location>
        <begin position="367"/>
        <end position="381"/>
    </location>
</feature>
<evidence type="ECO:0000256" key="3">
    <source>
        <dbReference type="ARBA" id="ARBA00023163"/>
    </source>
</evidence>
<dbReference type="SUPFAM" id="SSF47413">
    <property type="entry name" value="lambda repressor-like DNA-binding domains"/>
    <property type="match status" value="1"/>
</dbReference>
<dbReference type="CDD" id="cd06267">
    <property type="entry name" value="PBP1_LacI_sugar_binding-like"/>
    <property type="match status" value="1"/>
</dbReference>
<feature type="compositionally biased region" description="Pro residues" evidence="4">
    <location>
        <begin position="333"/>
        <end position="342"/>
    </location>
</feature>
<feature type="compositionally biased region" description="Low complexity" evidence="4">
    <location>
        <begin position="343"/>
        <end position="354"/>
    </location>
</feature>
<evidence type="ECO:0000259" key="5">
    <source>
        <dbReference type="PROSITE" id="PS50932"/>
    </source>
</evidence>
<keyword evidence="1" id="KW-0805">Transcription regulation</keyword>
<name>A0ABV9E5N1_9ACTN</name>
<accession>A0ABV9E5N1</accession>
<dbReference type="Gene3D" id="3.40.50.2300">
    <property type="match status" value="2"/>
</dbReference>
<keyword evidence="3" id="KW-0804">Transcription</keyword>
<evidence type="ECO:0000313" key="7">
    <source>
        <dbReference type="Proteomes" id="UP001595923"/>
    </source>
</evidence>
<evidence type="ECO:0000256" key="4">
    <source>
        <dbReference type="SAM" id="MobiDB-lite"/>
    </source>
</evidence>
<dbReference type="InterPro" id="IPR000843">
    <property type="entry name" value="HTH_LacI"/>
</dbReference>
<feature type="domain" description="HTH lacI-type" evidence="5">
    <location>
        <begin position="4"/>
        <end position="58"/>
    </location>
</feature>
<dbReference type="PROSITE" id="PS50932">
    <property type="entry name" value="HTH_LACI_2"/>
    <property type="match status" value="1"/>
</dbReference>
<sequence>MHRVTIAQVAARAGVSTATVSRALSGNRPVSAEIRRRVDAAAGELGYAGNTIASALRRSRTDTVGMVVPSIRNPFFTSLVESVEHALQDQGKQLFLCDSRQDVAVEAGHLRSLAARQVDGIIISPCHGTGSTPAVEAAAAAIPLVQLDRHVAGTNTDWVGVDDGVSMRLVLDHLHAAGARSAAFISSTLTNSSTELRLAGFRRQTERLGMRTRDAWILLGDYSVEWGRRAAGDLLAGPGLPDAIVCADDLIALGVLRACRDHGVAVPADVQVTGYDDIDFAALSEPGLTTVGQPRDRIAAEAVRLLATAAGTGATAAHIALAPTLVVRESTAPVPPPGPAPAGTPGAAAAPVAGSEVRIRTGQPRSSRSEAGAHQESSSRP</sequence>
<proteinExistence type="predicted"/>
<evidence type="ECO:0000256" key="1">
    <source>
        <dbReference type="ARBA" id="ARBA00023015"/>
    </source>
</evidence>
<evidence type="ECO:0000256" key="2">
    <source>
        <dbReference type="ARBA" id="ARBA00023125"/>
    </source>
</evidence>
<dbReference type="EMBL" id="JBHSFQ010000030">
    <property type="protein sequence ID" value="MFC4564913.1"/>
    <property type="molecule type" value="Genomic_DNA"/>
</dbReference>
<dbReference type="Gene3D" id="1.10.260.40">
    <property type="entry name" value="lambda repressor-like DNA-binding domains"/>
    <property type="match status" value="1"/>
</dbReference>